<evidence type="ECO:0000256" key="1">
    <source>
        <dbReference type="SAM" id="SignalP"/>
    </source>
</evidence>
<evidence type="ECO:0000313" key="3">
    <source>
        <dbReference type="Proteomes" id="UP000305883"/>
    </source>
</evidence>
<accession>A0A4T0VE73</accession>
<proteinExistence type="predicted"/>
<dbReference type="EMBL" id="MWPZ01000012">
    <property type="protein sequence ID" value="TIC90324.1"/>
    <property type="molecule type" value="Genomic_DNA"/>
</dbReference>
<organism evidence="2 3">
    <name type="scientific">Colletotrichum higginsianum</name>
    <dbReference type="NCBI Taxonomy" id="80884"/>
    <lineage>
        <taxon>Eukaryota</taxon>
        <taxon>Fungi</taxon>
        <taxon>Dikarya</taxon>
        <taxon>Ascomycota</taxon>
        <taxon>Pezizomycotina</taxon>
        <taxon>Sordariomycetes</taxon>
        <taxon>Hypocreomycetidae</taxon>
        <taxon>Glomerellales</taxon>
        <taxon>Glomerellaceae</taxon>
        <taxon>Colletotrichum</taxon>
        <taxon>Colletotrichum destructivum species complex</taxon>
    </lineage>
</organism>
<dbReference type="Proteomes" id="UP000305883">
    <property type="component" value="Unassembled WGS sequence"/>
</dbReference>
<sequence length="151" mass="16690">MLISRLFGNTALAVGALGMGSIVPAEDQTIIPTGSNIEVVKGNEPGISAYTNLVSHDDIPPHDCNDILGRDITPKIDCSYSWENCGFENHLEYHILINAIGKTSPKWCDMMFHNVQRSINYNIRLEFCDRAYQSDENSNGMEVVSRCPGPS</sequence>
<feature type="signal peptide" evidence="1">
    <location>
        <begin position="1"/>
        <end position="18"/>
    </location>
</feature>
<protein>
    <submittedName>
        <fullName evidence="2">Uncharacterized protein</fullName>
    </submittedName>
</protein>
<evidence type="ECO:0000313" key="2">
    <source>
        <dbReference type="EMBL" id="TIC90324.1"/>
    </source>
</evidence>
<keyword evidence="1" id="KW-0732">Signal</keyword>
<reference evidence="2 3" key="1">
    <citation type="journal article" date="2019" name="Genome Biol. Evol.">
        <title>Genomic Plasticity Mediated by Transposable Elements in the Plant Pathogenic Fungus Colletotrichum higginsianum.</title>
        <authorList>
            <person name="Tsushima A."/>
            <person name="Gan P."/>
            <person name="Kumakura N."/>
            <person name="Narusaka M."/>
            <person name="Takano Y."/>
            <person name="Narusaka Y."/>
            <person name="Shirasu K."/>
        </authorList>
    </citation>
    <scope>NUCLEOTIDE SEQUENCE [LARGE SCALE GENOMIC DNA]</scope>
    <source>
        <strain evidence="2 3">MAFF305635-RFP</strain>
    </source>
</reference>
<name>A0A4T0VE73_9PEZI</name>
<feature type="chain" id="PRO_5020606511" evidence="1">
    <location>
        <begin position="19"/>
        <end position="151"/>
    </location>
</feature>
<dbReference type="AlphaFoldDB" id="A0A4T0VE73"/>
<gene>
    <name evidence="2" type="ORF">CH35J_012157</name>
</gene>
<comment type="caution">
    <text evidence="2">The sequence shown here is derived from an EMBL/GenBank/DDBJ whole genome shotgun (WGS) entry which is preliminary data.</text>
</comment>
<dbReference type="OrthoDB" id="4845392at2759"/>